<dbReference type="Proteomes" id="UP001153050">
    <property type="component" value="Unassembled WGS sequence"/>
</dbReference>
<feature type="region of interest" description="Disordered" evidence="1">
    <location>
        <begin position="47"/>
        <end position="70"/>
    </location>
</feature>
<name>A0ABM9ECV2_9HYPH</name>
<comment type="caution">
    <text evidence="2">The sequence shown here is derived from an EMBL/GenBank/DDBJ whole genome shotgun (WGS) entry which is preliminary data.</text>
</comment>
<evidence type="ECO:0000256" key="1">
    <source>
        <dbReference type="SAM" id="MobiDB-lite"/>
    </source>
</evidence>
<protein>
    <submittedName>
        <fullName evidence="2">Uncharacterized protein</fullName>
    </submittedName>
</protein>
<proteinExistence type="predicted"/>
<evidence type="ECO:0000313" key="3">
    <source>
        <dbReference type="Proteomes" id="UP001153050"/>
    </source>
</evidence>
<reference evidence="2 3" key="1">
    <citation type="submission" date="2022-03" db="EMBL/GenBank/DDBJ databases">
        <authorList>
            <person name="Brunel B."/>
        </authorList>
    </citation>
    <scope>NUCLEOTIDE SEQUENCE [LARGE SCALE GENOMIC DNA]</scope>
    <source>
        <strain evidence="2">STM5069sample</strain>
    </source>
</reference>
<organism evidence="2 3">
    <name type="scientific">Mesorhizobium escarrei</name>
    <dbReference type="NCBI Taxonomy" id="666018"/>
    <lineage>
        <taxon>Bacteria</taxon>
        <taxon>Pseudomonadati</taxon>
        <taxon>Pseudomonadota</taxon>
        <taxon>Alphaproteobacteria</taxon>
        <taxon>Hyphomicrobiales</taxon>
        <taxon>Phyllobacteriaceae</taxon>
        <taxon>Mesorhizobium</taxon>
    </lineage>
</organism>
<evidence type="ECO:0000313" key="2">
    <source>
        <dbReference type="EMBL" id="CAH2407065.1"/>
    </source>
</evidence>
<sequence>MGDVMRGYAGLDTRGLVGTGRWKDEKSAARYEHVVVSEEARKADLLPVPSPLKKAASGENPGSAPLKVAK</sequence>
<gene>
    <name evidence="2" type="ORF">MES5069_550119</name>
</gene>
<keyword evidence="3" id="KW-1185">Reference proteome</keyword>
<dbReference type="EMBL" id="CAKXZT010000152">
    <property type="protein sequence ID" value="CAH2407065.1"/>
    <property type="molecule type" value="Genomic_DNA"/>
</dbReference>
<accession>A0ABM9ECV2</accession>